<protein>
    <recommendedName>
        <fullName evidence="4">Cell division protein FtsL</fullName>
    </recommendedName>
</protein>
<gene>
    <name evidence="2" type="ORF">A2561_04015</name>
</gene>
<organism evidence="2 3">
    <name type="scientific">Candidatus Staskawiczbacteria bacterium RIFOXYD1_FULL_32_13</name>
    <dbReference type="NCBI Taxonomy" id="1802234"/>
    <lineage>
        <taxon>Bacteria</taxon>
        <taxon>Candidatus Staskawicziibacteriota</taxon>
    </lineage>
</organism>
<comment type="caution">
    <text evidence="2">The sequence shown here is derived from an EMBL/GenBank/DDBJ whole genome shotgun (WGS) entry which is preliminary data.</text>
</comment>
<dbReference type="Proteomes" id="UP000178935">
    <property type="component" value="Unassembled WGS sequence"/>
</dbReference>
<proteinExistence type="predicted"/>
<accession>A0A1G2JKE8</accession>
<reference evidence="2 3" key="1">
    <citation type="journal article" date="2016" name="Nat. Commun.">
        <title>Thousands of microbial genomes shed light on interconnected biogeochemical processes in an aquifer system.</title>
        <authorList>
            <person name="Anantharaman K."/>
            <person name="Brown C.T."/>
            <person name="Hug L.A."/>
            <person name="Sharon I."/>
            <person name="Castelle C.J."/>
            <person name="Probst A.J."/>
            <person name="Thomas B.C."/>
            <person name="Singh A."/>
            <person name="Wilkins M.J."/>
            <person name="Karaoz U."/>
            <person name="Brodie E.L."/>
            <person name="Williams K.H."/>
            <person name="Hubbard S.S."/>
            <person name="Banfield J.F."/>
        </authorList>
    </citation>
    <scope>NUCLEOTIDE SEQUENCE [LARGE SCALE GENOMIC DNA]</scope>
</reference>
<keyword evidence="1" id="KW-0812">Transmembrane</keyword>
<evidence type="ECO:0000313" key="2">
    <source>
        <dbReference type="EMBL" id="OGZ87605.1"/>
    </source>
</evidence>
<sequence length="124" mass="14086">MTTTKNMTTLAYSLSKVKTISLALPEINWKKFYIIGVLMTISLIFLSLLFYVFGVNELTKGSYLIKNYQKEITKLSAENARLETNFAEIGFLENVQEKAKDLSFEKTKEVKYIQIVGGELVSAK</sequence>
<dbReference type="EMBL" id="MHPU01000040">
    <property type="protein sequence ID" value="OGZ87605.1"/>
    <property type="molecule type" value="Genomic_DNA"/>
</dbReference>
<evidence type="ECO:0000256" key="1">
    <source>
        <dbReference type="SAM" id="Phobius"/>
    </source>
</evidence>
<feature type="transmembrane region" description="Helical" evidence="1">
    <location>
        <begin position="32"/>
        <end position="53"/>
    </location>
</feature>
<evidence type="ECO:0000313" key="3">
    <source>
        <dbReference type="Proteomes" id="UP000178935"/>
    </source>
</evidence>
<dbReference type="AlphaFoldDB" id="A0A1G2JKE8"/>
<evidence type="ECO:0008006" key="4">
    <source>
        <dbReference type="Google" id="ProtNLM"/>
    </source>
</evidence>
<keyword evidence="1" id="KW-0472">Membrane</keyword>
<keyword evidence="1" id="KW-1133">Transmembrane helix</keyword>
<name>A0A1G2JKE8_9BACT</name>